<reference evidence="1 2" key="1">
    <citation type="journal article" date="2024" name="Plant Biotechnol. J.">
        <title>Genome and CRISPR/Cas9 system of a widespread forest tree (Populus alba) in the world.</title>
        <authorList>
            <person name="Liu Y.J."/>
            <person name="Jiang P.F."/>
            <person name="Han X.M."/>
            <person name="Li X.Y."/>
            <person name="Wang H.M."/>
            <person name="Wang Y.J."/>
            <person name="Wang X.X."/>
            <person name="Zeng Q.Y."/>
        </authorList>
    </citation>
    <scope>NUCLEOTIDE SEQUENCE [LARGE SCALE GENOMIC DNA]</scope>
    <source>
        <strain evidence="2">cv. PAL-ZL1</strain>
    </source>
</reference>
<protein>
    <submittedName>
        <fullName evidence="1">Uncharacterized protein</fullName>
    </submittedName>
</protein>
<gene>
    <name evidence="1" type="ORF">D5086_016714</name>
</gene>
<proteinExistence type="predicted"/>
<keyword evidence="2" id="KW-1185">Reference proteome</keyword>
<accession>A0ACC4BW53</accession>
<dbReference type="EMBL" id="RCHU02000008">
    <property type="protein sequence ID" value="KAL3582382.1"/>
    <property type="molecule type" value="Genomic_DNA"/>
</dbReference>
<evidence type="ECO:0000313" key="2">
    <source>
        <dbReference type="Proteomes" id="UP000309997"/>
    </source>
</evidence>
<dbReference type="Proteomes" id="UP000309997">
    <property type="component" value="Unassembled WGS sequence"/>
</dbReference>
<sequence>MFSGGGASICYSGMLAVTVTRPSQKGRFQFCSQFAEFAAHPPIHPVLLESQTLIWDTIVHHTTTKLSLYTCTATQAVASDISLLCDKFTILINDTATMDKAAAVVLDIASLAQPLDRSSGSPKMTRALSRKWSYRAERWTGTEDEDVDEPAKKLPIKGSSQLEPLKQPLVINKALGPSLTIPSGPNLVDPVDGWNKRFNRLMAINPRKILLMFATMSSMGTLILIYFTLAINRST</sequence>
<comment type="caution">
    <text evidence="1">The sequence shown here is derived from an EMBL/GenBank/DDBJ whole genome shotgun (WGS) entry which is preliminary data.</text>
</comment>
<name>A0ACC4BW53_POPAL</name>
<evidence type="ECO:0000313" key="1">
    <source>
        <dbReference type="EMBL" id="KAL3582382.1"/>
    </source>
</evidence>
<organism evidence="1 2">
    <name type="scientific">Populus alba</name>
    <name type="common">White poplar</name>
    <dbReference type="NCBI Taxonomy" id="43335"/>
    <lineage>
        <taxon>Eukaryota</taxon>
        <taxon>Viridiplantae</taxon>
        <taxon>Streptophyta</taxon>
        <taxon>Embryophyta</taxon>
        <taxon>Tracheophyta</taxon>
        <taxon>Spermatophyta</taxon>
        <taxon>Magnoliopsida</taxon>
        <taxon>eudicotyledons</taxon>
        <taxon>Gunneridae</taxon>
        <taxon>Pentapetalae</taxon>
        <taxon>rosids</taxon>
        <taxon>fabids</taxon>
        <taxon>Malpighiales</taxon>
        <taxon>Salicaceae</taxon>
        <taxon>Saliceae</taxon>
        <taxon>Populus</taxon>
    </lineage>
</organism>